<evidence type="ECO:0000256" key="3">
    <source>
        <dbReference type="ARBA" id="ARBA00022630"/>
    </source>
</evidence>
<evidence type="ECO:0000259" key="16">
    <source>
        <dbReference type="Pfam" id="PF07992"/>
    </source>
</evidence>
<dbReference type="InterPro" id="IPR036188">
    <property type="entry name" value="FAD/NAD-bd_sf"/>
</dbReference>
<feature type="active site" description="Proton acceptor" evidence="10">
    <location>
        <position position="437"/>
    </location>
</feature>
<evidence type="ECO:0000256" key="8">
    <source>
        <dbReference type="ARBA" id="ARBA00023284"/>
    </source>
</evidence>
<dbReference type="SUPFAM" id="SSF51905">
    <property type="entry name" value="FAD/NAD(P)-binding domain"/>
    <property type="match status" value="1"/>
</dbReference>
<evidence type="ECO:0000256" key="10">
    <source>
        <dbReference type="PIRSR" id="PIRSR000350-2"/>
    </source>
</evidence>
<evidence type="ECO:0000313" key="17">
    <source>
        <dbReference type="EMBL" id="NYT36245.1"/>
    </source>
</evidence>
<comment type="cofactor">
    <cofactor evidence="11">
        <name>FAD</name>
        <dbReference type="ChEBI" id="CHEBI:57692"/>
    </cofactor>
    <text evidence="11">Binds 1 FAD per subunit.</text>
</comment>
<dbReference type="InterPro" id="IPR001100">
    <property type="entry name" value="Pyr_nuc-diS_OxRdtase"/>
</dbReference>
<feature type="domain" description="FAD/NAD(P)-binding" evidence="16">
    <location>
        <begin position="7"/>
        <end position="319"/>
    </location>
</feature>
<keyword evidence="7" id="KW-1015">Disulfide bond</keyword>
<feature type="binding site" evidence="11">
    <location>
        <position position="52"/>
    </location>
    <ligand>
        <name>FAD</name>
        <dbReference type="ChEBI" id="CHEBI:57692"/>
    </ligand>
</feature>
<dbReference type="Pfam" id="PF02852">
    <property type="entry name" value="Pyr_redox_dim"/>
    <property type="match status" value="1"/>
</dbReference>
<dbReference type="GO" id="GO:0004362">
    <property type="term" value="F:glutathione-disulfide reductase (NADPH) activity"/>
    <property type="evidence" value="ECO:0007669"/>
    <property type="project" value="UniProtKB-EC"/>
</dbReference>
<evidence type="ECO:0000256" key="1">
    <source>
        <dbReference type="ARBA" id="ARBA00007532"/>
    </source>
</evidence>
<gene>
    <name evidence="17" type="primary">gor</name>
    <name evidence="17" type="ORF">H0A68_05115</name>
</gene>
<comment type="subunit">
    <text evidence="2">Homodimer.</text>
</comment>
<keyword evidence="8 13" id="KW-0676">Redox-active center</keyword>
<dbReference type="PIRSF" id="PIRSF000350">
    <property type="entry name" value="Mercury_reductase_MerA"/>
    <property type="match status" value="1"/>
</dbReference>
<dbReference type="InterPro" id="IPR046952">
    <property type="entry name" value="GSHR/TRXR-like"/>
</dbReference>
<dbReference type="PRINTS" id="PR00411">
    <property type="entry name" value="PNDRDTASEI"/>
</dbReference>
<keyword evidence="6 13" id="KW-0560">Oxidoreductase</keyword>
<evidence type="ECO:0000256" key="9">
    <source>
        <dbReference type="ARBA" id="ARBA00049142"/>
    </source>
</evidence>
<dbReference type="GO" id="GO:0006749">
    <property type="term" value="P:glutathione metabolic process"/>
    <property type="evidence" value="ECO:0007669"/>
    <property type="project" value="InterPro"/>
</dbReference>
<dbReference type="InterPro" id="IPR012999">
    <property type="entry name" value="Pyr_OxRdtase_I_AS"/>
</dbReference>
<dbReference type="OrthoDB" id="178496at2"/>
<dbReference type="PROSITE" id="PS00076">
    <property type="entry name" value="PYRIDINE_REDOX_1"/>
    <property type="match status" value="1"/>
</dbReference>
<dbReference type="GO" id="GO:0034599">
    <property type="term" value="P:cellular response to oxidative stress"/>
    <property type="evidence" value="ECO:0007669"/>
    <property type="project" value="TreeGrafter"/>
</dbReference>
<evidence type="ECO:0000256" key="12">
    <source>
        <dbReference type="PIRSR" id="PIRSR000350-4"/>
    </source>
</evidence>
<evidence type="ECO:0000256" key="2">
    <source>
        <dbReference type="ARBA" id="ARBA00011738"/>
    </source>
</evidence>
<feature type="domain" description="Pyridine nucleotide-disulphide oxidoreductase dimerisation" evidence="15">
    <location>
        <begin position="339"/>
        <end position="447"/>
    </location>
</feature>
<evidence type="ECO:0000256" key="14">
    <source>
        <dbReference type="RuleBase" id="RU365040"/>
    </source>
</evidence>
<dbReference type="InterPro" id="IPR016156">
    <property type="entry name" value="FAD/NAD-linked_Rdtase_dimer_sf"/>
</dbReference>
<dbReference type="PRINTS" id="PR00368">
    <property type="entry name" value="FADPNR"/>
</dbReference>
<comment type="caution">
    <text evidence="17">The sequence shown here is derived from an EMBL/GenBank/DDBJ whole genome shotgun (WGS) entry which is preliminary data.</text>
</comment>
<evidence type="ECO:0000256" key="5">
    <source>
        <dbReference type="ARBA" id="ARBA00022857"/>
    </source>
</evidence>
<dbReference type="GO" id="GO:0050660">
    <property type="term" value="F:flavin adenine dinucleotide binding"/>
    <property type="evidence" value="ECO:0007669"/>
    <property type="project" value="InterPro"/>
</dbReference>
<dbReference type="GO" id="GO:0050661">
    <property type="term" value="F:NADP binding"/>
    <property type="evidence" value="ECO:0007669"/>
    <property type="project" value="InterPro"/>
</dbReference>
<dbReference type="InterPro" id="IPR023753">
    <property type="entry name" value="FAD/NAD-binding_dom"/>
</dbReference>
<dbReference type="EC" id="1.8.1.7" evidence="14"/>
<feature type="disulfide bond" description="Redox-active" evidence="12">
    <location>
        <begin position="43"/>
        <end position="48"/>
    </location>
</feature>
<dbReference type="GO" id="GO:0005829">
    <property type="term" value="C:cytosol"/>
    <property type="evidence" value="ECO:0007669"/>
    <property type="project" value="TreeGrafter"/>
</dbReference>
<evidence type="ECO:0000256" key="6">
    <source>
        <dbReference type="ARBA" id="ARBA00023002"/>
    </source>
</evidence>
<feature type="binding site" evidence="11">
    <location>
        <position position="264"/>
    </location>
    <ligand>
        <name>NAD(+)</name>
        <dbReference type="ChEBI" id="CHEBI:57540"/>
    </ligand>
</feature>
<dbReference type="NCBIfam" id="TIGR01424">
    <property type="entry name" value="gluta_reduc_2"/>
    <property type="match status" value="1"/>
</dbReference>
<dbReference type="SUPFAM" id="SSF55424">
    <property type="entry name" value="FAD/NAD-linked reductases, dimerisation (C-terminal) domain"/>
    <property type="match status" value="1"/>
</dbReference>
<evidence type="ECO:0000256" key="7">
    <source>
        <dbReference type="ARBA" id="ARBA00023157"/>
    </source>
</evidence>
<comment type="function">
    <text evidence="14">Catalyzes the reduction of glutathione disulfide (GSSG) to reduced glutathione (GSH).</text>
</comment>
<evidence type="ECO:0000313" key="18">
    <source>
        <dbReference type="Proteomes" id="UP000580517"/>
    </source>
</evidence>
<proteinExistence type="inferred from homology"/>
<feature type="binding site" evidence="11">
    <location>
        <position position="304"/>
    </location>
    <ligand>
        <name>FAD</name>
        <dbReference type="ChEBI" id="CHEBI:57692"/>
    </ligand>
</feature>
<dbReference type="AlphaFoldDB" id="A0A853F6P3"/>
<evidence type="ECO:0000256" key="4">
    <source>
        <dbReference type="ARBA" id="ARBA00022827"/>
    </source>
</evidence>
<dbReference type="RefSeq" id="WP_129968144.1">
    <property type="nucleotide sequence ID" value="NZ_JACCEW010000001.1"/>
</dbReference>
<dbReference type="PANTHER" id="PTHR42737:SF2">
    <property type="entry name" value="GLUTATHIONE REDUCTASE"/>
    <property type="match status" value="1"/>
</dbReference>
<keyword evidence="4 11" id="KW-0274">FAD</keyword>
<sequence>MNQFDVDLFVIGAGSGGVRAARVAAGHGARVMVAESDRVGGTCVIRGCVPKKLMVLAGRYADDFTDAASFGWRIDTPRHDWAALIAAKDKEIARLEGIYTRNLASSNVTLKHDHASIVDAHTVRLDGSGETIRARHILVATGSRPMKDGSIPGMDLAVTSNEMFHLPALPKRLAIIGGGYIAVEFAGLMHALGSEVTLIHRRDRLLRGFDEDIRTALGAAYKERGITLRLGHTVQRLDQTPQGTALTFMDGSSATYDLVMLATGRLPNIQGLGLENAGVTLENGAIAVDAYSTTNVPSIHAVGDVTNRANLTPVAIREGQALANTLFGNMPTTVRHDLIPTAVFSTPEIGTVGLTEAAARDQGRDIAVFQTSFRPIKATLSGREERTMMKLLVDDADDRVLGVHIVGESAGELIQLAGVALTCGATKQQFDDTIAVHPTAAEELVTMRTPVARTKTEDAALAAN</sequence>
<evidence type="ECO:0000256" key="11">
    <source>
        <dbReference type="PIRSR" id="PIRSR000350-3"/>
    </source>
</evidence>
<dbReference type="Pfam" id="PF07992">
    <property type="entry name" value="Pyr_redox_2"/>
    <property type="match status" value="1"/>
</dbReference>
<keyword evidence="3 13" id="KW-0285">Flavoprotein</keyword>
<dbReference type="Gene3D" id="3.30.390.30">
    <property type="match status" value="1"/>
</dbReference>
<accession>A0A853F6P3</accession>
<dbReference type="Gene3D" id="3.50.50.60">
    <property type="entry name" value="FAD/NAD(P)-binding domain"/>
    <property type="match status" value="2"/>
</dbReference>
<dbReference type="EMBL" id="JACCEW010000001">
    <property type="protein sequence ID" value="NYT36245.1"/>
    <property type="molecule type" value="Genomic_DNA"/>
</dbReference>
<comment type="catalytic activity">
    <reaction evidence="9 14">
        <text>2 glutathione + NADP(+) = glutathione disulfide + NADPH + H(+)</text>
        <dbReference type="Rhea" id="RHEA:11740"/>
        <dbReference type="ChEBI" id="CHEBI:15378"/>
        <dbReference type="ChEBI" id="CHEBI:57783"/>
        <dbReference type="ChEBI" id="CHEBI:57925"/>
        <dbReference type="ChEBI" id="CHEBI:58297"/>
        <dbReference type="ChEBI" id="CHEBI:58349"/>
        <dbReference type="EC" id="1.8.1.7"/>
    </reaction>
</comment>
<dbReference type="PANTHER" id="PTHR42737">
    <property type="entry name" value="GLUTATHIONE REDUCTASE"/>
    <property type="match status" value="1"/>
</dbReference>
<reference evidence="17 18" key="1">
    <citation type="submission" date="2020-07" db="EMBL/GenBank/DDBJ databases">
        <title>Taxonomic revisions and descriptions of new bacterial species based on genomic comparisons in the high-G+C-content subgroup of the family Alcaligenaceae.</title>
        <authorList>
            <person name="Szabo A."/>
            <person name="Felfoldi T."/>
        </authorList>
    </citation>
    <scope>NUCLEOTIDE SEQUENCE [LARGE SCALE GENOMIC DNA]</scope>
    <source>
        <strain evidence="17 18">DSM 25264</strain>
    </source>
</reference>
<feature type="binding site" evidence="11">
    <location>
        <begin position="141"/>
        <end position="143"/>
    </location>
    <ligand>
        <name>FAD</name>
        <dbReference type="ChEBI" id="CHEBI:57692"/>
    </ligand>
</feature>
<name>A0A853F6P3_9BURK</name>
<keyword evidence="18" id="KW-1185">Reference proteome</keyword>
<evidence type="ECO:0000259" key="15">
    <source>
        <dbReference type="Pfam" id="PF02852"/>
    </source>
</evidence>
<feature type="binding site" evidence="11">
    <location>
        <begin position="177"/>
        <end position="184"/>
    </location>
    <ligand>
        <name>NAD(+)</name>
        <dbReference type="ChEBI" id="CHEBI:57540"/>
    </ligand>
</feature>
<keyword evidence="11" id="KW-0547">Nucleotide-binding</keyword>
<keyword evidence="11" id="KW-0520">NAD</keyword>
<dbReference type="GO" id="GO:0045454">
    <property type="term" value="P:cell redox homeostasis"/>
    <property type="evidence" value="ECO:0007669"/>
    <property type="project" value="InterPro"/>
</dbReference>
<protein>
    <recommendedName>
        <fullName evidence="14">Glutathione reductase</fullName>
        <shortName evidence="14">GRase</shortName>
        <ecNumber evidence="14">1.8.1.7</ecNumber>
    </recommendedName>
</protein>
<comment type="similarity">
    <text evidence="1 13">Belongs to the class-I pyridine nucleotide-disulfide oxidoreductase family.</text>
</comment>
<evidence type="ECO:0000256" key="13">
    <source>
        <dbReference type="RuleBase" id="RU003691"/>
    </source>
</evidence>
<keyword evidence="5 14" id="KW-0521">NADP</keyword>
<dbReference type="NCBIfam" id="NF004776">
    <property type="entry name" value="PRK06116.1"/>
    <property type="match status" value="1"/>
</dbReference>
<dbReference type="Proteomes" id="UP000580517">
    <property type="component" value="Unassembled WGS sequence"/>
</dbReference>
<dbReference type="InterPro" id="IPR006324">
    <property type="entry name" value="GSHR"/>
</dbReference>
<organism evidence="17 18">
    <name type="scientific">Allopusillimonas soli</name>
    <dbReference type="NCBI Taxonomy" id="659016"/>
    <lineage>
        <taxon>Bacteria</taxon>
        <taxon>Pseudomonadati</taxon>
        <taxon>Pseudomonadota</taxon>
        <taxon>Betaproteobacteria</taxon>
        <taxon>Burkholderiales</taxon>
        <taxon>Alcaligenaceae</taxon>
        <taxon>Allopusillimonas</taxon>
    </lineage>
</organism>
<dbReference type="InterPro" id="IPR004099">
    <property type="entry name" value="Pyr_nucl-diS_OxRdtase_dimer"/>
</dbReference>